<accession>A0ACB6QN80</accession>
<evidence type="ECO:0000313" key="1">
    <source>
        <dbReference type="EMBL" id="KAF2468469.1"/>
    </source>
</evidence>
<protein>
    <submittedName>
        <fullName evidence="1">1-aminocyclopropane-1-carboxylate synthase 7</fullName>
    </submittedName>
</protein>
<dbReference type="Proteomes" id="UP000799755">
    <property type="component" value="Unassembled WGS sequence"/>
</dbReference>
<name>A0ACB6QN80_9PLEO</name>
<evidence type="ECO:0000313" key="2">
    <source>
        <dbReference type="Proteomes" id="UP000799755"/>
    </source>
</evidence>
<dbReference type="EMBL" id="MU003515">
    <property type="protein sequence ID" value="KAF2468469.1"/>
    <property type="molecule type" value="Genomic_DNA"/>
</dbReference>
<comment type="caution">
    <text evidence="1">The sequence shown here is derived from an EMBL/GenBank/DDBJ whole genome shotgun (WGS) entry which is preliminary data.</text>
</comment>
<gene>
    <name evidence="1" type="ORF">BDR25DRAFT_265138</name>
</gene>
<keyword evidence="2" id="KW-1185">Reference proteome</keyword>
<sequence length="441" mass="47512">MADFSSLSTRMGSRLNEILPKLAGRTGGSTPDASDTIDLSVAENKLLHEEMLQICKEAIDQQMTEAGFSYPRGFGGEPALLKALAEFFTAHFHPSVPIEPGHIITTAGAGSGLDALLYAVCDDGDSVIVPGPFWEGFGPYFKIHANVDILVASTPQLSMTMTPAVVDAIKETYLQASDPSRIKAVVITNPHNPLGQCYPPQVLRQIMDFCHEHSLHYISDEVYGLSEFDDLCTTGEKFVSALALLPKPDGTADNGGGNSALSVQNSSEVTLLDRSRVHVVWGASKDFGSSGIRLGCVISQANRGLCLALGLGSWFQVSSLASVFLTYLLASSSQLPNILELNRRRLLASYNVLTAALADWGIKFIPANAGLFLFAKIAPMAKTWDEEEEVVSKLRASGVIVSAGRKYNVAETEIGWVRITFAVPEVVMKNALERMKVSLAC</sequence>
<proteinExistence type="predicted"/>
<reference evidence="1" key="1">
    <citation type="journal article" date="2020" name="Stud. Mycol.">
        <title>101 Dothideomycetes genomes: a test case for predicting lifestyles and emergence of pathogens.</title>
        <authorList>
            <person name="Haridas S."/>
            <person name="Albert R."/>
            <person name="Binder M."/>
            <person name="Bloem J."/>
            <person name="Labutti K."/>
            <person name="Salamov A."/>
            <person name="Andreopoulos B."/>
            <person name="Baker S."/>
            <person name="Barry K."/>
            <person name="Bills G."/>
            <person name="Bluhm B."/>
            <person name="Cannon C."/>
            <person name="Castanera R."/>
            <person name="Culley D."/>
            <person name="Daum C."/>
            <person name="Ezra D."/>
            <person name="Gonzalez J."/>
            <person name="Henrissat B."/>
            <person name="Kuo A."/>
            <person name="Liang C."/>
            <person name="Lipzen A."/>
            <person name="Lutzoni F."/>
            <person name="Magnuson J."/>
            <person name="Mondo S."/>
            <person name="Nolan M."/>
            <person name="Ohm R."/>
            <person name="Pangilinan J."/>
            <person name="Park H.-J."/>
            <person name="Ramirez L."/>
            <person name="Alfaro M."/>
            <person name="Sun H."/>
            <person name="Tritt A."/>
            <person name="Yoshinaga Y."/>
            <person name="Zwiers L.-H."/>
            <person name="Turgeon B."/>
            <person name="Goodwin S."/>
            <person name="Spatafora J."/>
            <person name="Crous P."/>
            <person name="Grigoriev I."/>
        </authorList>
    </citation>
    <scope>NUCLEOTIDE SEQUENCE</scope>
    <source>
        <strain evidence="1">ATCC 200398</strain>
    </source>
</reference>
<organism evidence="1 2">
    <name type="scientific">Lindgomyces ingoldianus</name>
    <dbReference type="NCBI Taxonomy" id="673940"/>
    <lineage>
        <taxon>Eukaryota</taxon>
        <taxon>Fungi</taxon>
        <taxon>Dikarya</taxon>
        <taxon>Ascomycota</taxon>
        <taxon>Pezizomycotina</taxon>
        <taxon>Dothideomycetes</taxon>
        <taxon>Pleosporomycetidae</taxon>
        <taxon>Pleosporales</taxon>
        <taxon>Lindgomycetaceae</taxon>
        <taxon>Lindgomyces</taxon>
    </lineage>
</organism>